<dbReference type="EMBL" id="FAOZ01000042">
    <property type="protein sequence ID" value="CUU60568.1"/>
    <property type="molecule type" value="Genomic_DNA"/>
</dbReference>
<dbReference type="PROSITE" id="PS50977">
    <property type="entry name" value="HTH_TETR_2"/>
    <property type="match status" value="1"/>
</dbReference>
<evidence type="ECO:0000256" key="1">
    <source>
        <dbReference type="ARBA" id="ARBA00023125"/>
    </source>
</evidence>
<evidence type="ECO:0000313" key="4">
    <source>
        <dbReference type="EMBL" id="CUU60568.1"/>
    </source>
</evidence>
<proteinExistence type="predicted"/>
<dbReference type="InterPro" id="IPR001647">
    <property type="entry name" value="HTH_TetR"/>
</dbReference>
<keyword evidence="1 2" id="KW-0238">DNA-binding</keyword>
<dbReference type="Proteomes" id="UP000198802">
    <property type="component" value="Unassembled WGS sequence"/>
</dbReference>
<dbReference type="Pfam" id="PF00440">
    <property type="entry name" value="TetR_N"/>
    <property type="match status" value="1"/>
</dbReference>
<gene>
    <name evidence="4" type="ORF">Ga0074812_14246</name>
</gene>
<accession>A0A0S4R0K7</accession>
<dbReference type="AlphaFoldDB" id="A0A0S4R0K7"/>
<dbReference type="SUPFAM" id="SSF46689">
    <property type="entry name" value="Homeodomain-like"/>
    <property type="match status" value="1"/>
</dbReference>
<dbReference type="Gene3D" id="1.10.357.10">
    <property type="entry name" value="Tetracycline Repressor, domain 2"/>
    <property type="match status" value="1"/>
</dbReference>
<feature type="domain" description="HTH tetR-type" evidence="3">
    <location>
        <begin position="13"/>
        <end position="73"/>
    </location>
</feature>
<dbReference type="GO" id="GO:0003677">
    <property type="term" value="F:DNA binding"/>
    <property type="evidence" value="ECO:0007669"/>
    <property type="project" value="UniProtKB-UniRule"/>
</dbReference>
<reference evidence="5" key="1">
    <citation type="submission" date="2015-11" db="EMBL/GenBank/DDBJ databases">
        <authorList>
            <person name="Varghese N."/>
        </authorList>
    </citation>
    <scope>NUCLEOTIDE SEQUENCE [LARGE SCALE GENOMIC DNA]</scope>
    <source>
        <strain evidence="5">DSM 45899</strain>
    </source>
</reference>
<feature type="DNA-binding region" description="H-T-H motif" evidence="2">
    <location>
        <begin position="36"/>
        <end position="55"/>
    </location>
</feature>
<name>A0A0S4R0K7_9ACTN</name>
<organism evidence="4 5">
    <name type="scientific">Parafrankia irregularis</name>
    <dbReference type="NCBI Taxonomy" id="795642"/>
    <lineage>
        <taxon>Bacteria</taxon>
        <taxon>Bacillati</taxon>
        <taxon>Actinomycetota</taxon>
        <taxon>Actinomycetes</taxon>
        <taxon>Frankiales</taxon>
        <taxon>Frankiaceae</taxon>
        <taxon>Parafrankia</taxon>
    </lineage>
</organism>
<dbReference type="Pfam" id="PF17940">
    <property type="entry name" value="TetR_C_31"/>
    <property type="match status" value="1"/>
</dbReference>
<keyword evidence="5" id="KW-1185">Reference proteome</keyword>
<protein>
    <submittedName>
        <fullName evidence="4">DNA-binding transcriptional regulator YbjK</fullName>
    </submittedName>
</protein>
<evidence type="ECO:0000313" key="5">
    <source>
        <dbReference type="Proteomes" id="UP000198802"/>
    </source>
</evidence>
<dbReference type="InterPro" id="IPR041583">
    <property type="entry name" value="TetR_C_31"/>
</dbReference>
<evidence type="ECO:0000259" key="3">
    <source>
        <dbReference type="PROSITE" id="PS50977"/>
    </source>
</evidence>
<dbReference type="InterPro" id="IPR009057">
    <property type="entry name" value="Homeodomain-like_sf"/>
</dbReference>
<sequence length="202" mass="22203">MVGATLLVVARNNERRTELADAGLAVLAREGARGLTHRAVDREAGVPIGTSSNYFRSRADLFDGIVRRIGERLAPEPAVLERLGRREPSRELFADYISDIVRRMNTHRDLTIALFELRLEAARRPEVAQRLTPWFRDAFAADVAFNTAAGLPGDAADIALFHYAIDGLMLDRLTVSIDPDSAADAVARDLVDRLLPEADCAP</sequence>
<evidence type="ECO:0000256" key="2">
    <source>
        <dbReference type="PROSITE-ProRule" id="PRU00335"/>
    </source>
</evidence>